<reference evidence="2" key="1">
    <citation type="submission" date="2022-07" db="EMBL/GenBank/DDBJ databases">
        <title>Phylogenomic reconstructions and comparative analyses of Kickxellomycotina fungi.</title>
        <authorList>
            <person name="Reynolds N.K."/>
            <person name="Stajich J.E."/>
            <person name="Barry K."/>
            <person name="Grigoriev I.V."/>
            <person name="Crous P."/>
            <person name="Smith M.E."/>
        </authorList>
    </citation>
    <scope>NUCLEOTIDE SEQUENCE</scope>
    <source>
        <strain evidence="2">RSA 476</strain>
    </source>
</reference>
<evidence type="ECO:0000313" key="3">
    <source>
        <dbReference type="Proteomes" id="UP001140074"/>
    </source>
</evidence>
<accession>A0A9W8M6F7</accession>
<keyword evidence="3" id="KW-1185">Reference proteome</keyword>
<dbReference type="Proteomes" id="UP001140074">
    <property type="component" value="Unassembled WGS sequence"/>
</dbReference>
<organism evidence="2 3">
    <name type="scientific">Coemansia aciculifera</name>
    <dbReference type="NCBI Taxonomy" id="417176"/>
    <lineage>
        <taxon>Eukaryota</taxon>
        <taxon>Fungi</taxon>
        <taxon>Fungi incertae sedis</taxon>
        <taxon>Zoopagomycota</taxon>
        <taxon>Kickxellomycotina</taxon>
        <taxon>Kickxellomycetes</taxon>
        <taxon>Kickxellales</taxon>
        <taxon>Kickxellaceae</taxon>
        <taxon>Coemansia</taxon>
    </lineage>
</organism>
<comment type="caution">
    <text evidence="2">The sequence shown here is derived from an EMBL/GenBank/DDBJ whole genome shotgun (WGS) entry which is preliminary data.</text>
</comment>
<feature type="region of interest" description="Disordered" evidence="1">
    <location>
        <begin position="41"/>
        <end position="63"/>
    </location>
</feature>
<evidence type="ECO:0000256" key="1">
    <source>
        <dbReference type="SAM" id="MobiDB-lite"/>
    </source>
</evidence>
<name>A0A9W8M6F7_9FUNG</name>
<evidence type="ECO:0000313" key="2">
    <source>
        <dbReference type="EMBL" id="KAJ2863968.1"/>
    </source>
</evidence>
<sequence length="1064" mass="116696">MDDATAPLESLGLSEQLESLGSALKTHIISDMNAWEDRRRSEALSVSSGGGGRGRKSGHNKRARLQAPSDLYSEALPDPPESTLLGIRRIRHMLYDSSEAVGAVSIWAIGILALSVSLADMKDEFRLGDLMELPATKEAFQMLEMAVESEFVRGSVEAAETALIDRVLRATNDSRAVGWILSQYGAVHSATFPRCLQLYAIARMALPSGMEATGLAQAVADLNSAHPEHTAKALEGILGIYRDTVARVSDDVDGLRDIPADDLRRFILFYILQAARHSRGPQVLSSNSVGGSDWLAEAIKFEMRTGFSQFHVCSEESTVVRPLATAIEVLYVDMMAGRPKKLSDQPLDIERVMSAFTLIGAVVRELTAEQSLPESESGDIIGDVDDGAIVSFIDACHACLVRLIAREQEIIILNQMPKTVKNMLQPIPNGLHEATQKGARIYNNGPINIPTIGDAEVEGMCEVVFEVLAGNAGGVRSNTTAAANRLYEMACDTAPMLVEILVSRMADTPDMVKRLVRRLVEQWPLRNSEGVTEMCSVRALYRALLAIGEASRGLLLHQLREVFESALSRHRRQLLFSRLEQMVDLLAAAVSHQYMLARCPAQVDSLLGLREVIGDLCGVLVVCWPRLWFYCFGSSVIGNVSRLQVTLVKTMATCLVLPVVAPMRTVDCLTLAEHAMKELVRTQNAIADPERAQADSCLLELASALLALIFSLAKQPGVGRVAIEKLLRVILLPAPPSQPNRAKVAVQLDAVFEISDEENADSGNTRQATKRRLRSSDDSAIGLEQLLDGAVLPRIGDRKGAATGQGILAKAEHMLWQNAVRPMPKYPRSGMHSHDRTKDAWSFVRTSRSKPNGSLESTCPLLVFGLLSLAHTAPSGVTMLCELLEEYYIDCLPSMPPHLLDERLNSSGGARLQLRAIEMELVQDVRENAELEHILLEVIRSGSAGAASAKRLVSALVVALVVLWNGALGEPTMRREQDLVFTTRLVAHIVEAYGNGDRRSAKLCELFSLISGGDLARLLHQYVWRWIIHRMPSAEDESQQLLRHILRRYVVQAAPLFKYLVTTN</sequence>
<protein>
    <submittedName>
        <fullName evidence="2">Uncharacterized protein</fullName>
    </submittedName>
</protein>
<gene>
    <name evidence="2" type="ORF">GGH94_003234</name>
</gene>
<dbReference type="EMBL" id="JANBUY010000104">
    <property type="protein sequence ID" value="KAJ2863968.1"/>
    <property type="molecule type" value="Genomic_DNA"/>
</dbReference>
<feature type="compositionally biased region" description="Basic residues" evidence="1">
    <location>
        <begin position="53"/>
        <end position="63"/>
    </location>
</feature>
<proteinExistence type="predicted"/>
<dbReference type="AlphaFoldDB" id="A0A9W8M6F7"/>